<evidence type="ECO:0000259" key="5">
    <source>
        <dbReference type="SMART" id="SM00507"/>
    </source>
</evidence>
<keyword evidence="2" id="KW-0378">Hydrolase</keyword>
<dbReference type="EMBL" id="JACIJM010000008">
    <property type="protein sequence ID" value="MBB5723207.1"/>
    <property type="molecule type" value="Genomic_DNA"/>
</dbReference>
<evidence type="ECO:0000256" key="3">
    <source>
        <dbReference type="ARBA" id="ARBA00038412"/>
    </source>
</evidence>
<dbReference type="GO" id="GO:0016787">
    <property type="term" value="F:hydrolase activity"/>
    <property type="evidence" value="ECO:0007669"/>
    <property type="project" value="UniProtKB-KW"/>
</dbReference>
<evidence type="ECO:0000313" key="6">
    <source>
        <dbReference type="EMBL" id="MBB5723207.1"/>
    </source>
</evidence>
<keyword evidence="1" id="KW-0540">Nuclease</keyword>
<dbReference type="PANTHER" id="PTHR41286:SF1">
    <property type="entry name" value="HNH NUCLEASE YAJD-RELATED"/>
    <property type="match status" value="1"/>
</dbReference>
<dbReference type="RefSeq" id="WP_183530199.1">
    <property type="nucleotide sequence ID" value="NZ_JACIJM010000008.1"/>
</dbReference>
<sequence>MSRPPHLCTCGKIVAFGTRCACQIASTRARNKRHDANRPTARERGYDSHWQAARKEWLQWNPYCAMCRGKATTVDHIKPHRGDKVLFWDKNNWQSLCTSCHNRHKQRVEQSQ</sequence>
<dbReference type="InterPro" id="IPR038575">
    <property type="entry name" value="E6_sf"/>
</dbReference>
<organism evidence="6 7">
    <name type="scientific">Yoonia ponticola</name>
    <dbReference type="NCBI Taxonomy" id="1524255"/>
    <lineage>
        <taxon>Bacteria</taxon>
        <taxon>Pseudomonadati</taxon>
        <taxon>Pseudomonadota</taxon>
        <taxon>Alphaproteobacteria</taxon>
        <taxon>Rhodobacterales</taxon>
        <taxon>Paracoccaceae</taxon>
        <taxon>Yoonia</taxon>
    </lineage>
</organism>
<keyword evidence="6" id="KW-0255">Endonuclease</keyword>
<dbReference type="Pfam" id="PF01844">
    <property type="entry name" value="HNH"/>
    <property type="match status" value="1"/>
</dbReference>
<proteinExistence type="inferred from homology"/>
<dbReference type="Gene3D" id="1.10.30.50">
    <property type="match status" value="1"/>
</dbReference>
<dbReference type="InterPro" id="IPR003615">
    <property type="entry name" value="HNH_nuc"/>
</dbReference>
<dbReference type="GO" id="GO:0003676">
    <property type="term" value="F:nucleic acid binding"/>
    <property type="evidence" value="ECO:0007669"/>
    <property type="project" value="InterPro"/>
</dbReference>
<feature type="domain" description="HNH nuclease" evidence="5">
    <location>
        <begin position="51"/>
        <end position="102"/>
    </location>
</feature>
<evidence type="ECO:0000256" key="2">
    <source>
        <dbReference type="ARBA" id="ARBA00022801"/>
    </source>
</evidence>
<evidence type="ECO:0000313" key="7">
    <source>
        <dbReference type="Proteomes" id="UP000535415"/>
    </source>
</evidence>
<protein>
    <recommendedName>
        <fullName evidence="4">Putative HNH nuclease YajD</fullName>
    </recommendedName>
</protein>
<accession>A0A7W9BME4</accession>
<dbReference type="PANTHER" id="PTHR41286">
    <property type="entry name" value="HNH NUCLEASE YAJD-RELATED"/>
    <property type="match status" value="1"/>
</dbReference>
<dbReference type="GO" id="GO:0008270">
    <property type="term" value="F:zinc ion binding"/>
    <property type="evidence" value="ECO:0007669"/>
    <property type="project" value="InterPro"/>
</dbReference>
<evidence type="ECO:0000256" key="4">
    <source>
        <dbReference type="ARBA" id="ARBA00040194"/>
    </source>
</evidence>
<dbReference type="GO" id="GO:0005829">
    <property type="term" value="C:cytosol"/>
    <property type="evidence" value="ECO:0007669"/>
    <property type="project" value="TreeGrafter"/>
</dbReference>
<dbReference type="GO" id="GO:0004519">
    <property type="term" value="F:endonuclease activity"/>
    <property type="evidence" value="ECO:0007669"/>
    <property type="project" value="UniProtKB-KW"/>
</dbReference>
<dbReference type="Proteomes" id="UP000535415">
    <property type="component" value="Unassembled WGS sequence"/>
</dbReference>
<evidence type="ECO:0000256" key="1">
    <source>
        <dbReference type="ARBA" id="ARBA00022722"/>
    </source>
</evidence>
<dbReference type="SMART" id="SM00507">
    <property type="entry name" value="HNHc"/>
    <property type="match status" value="1"/>
</dbReference>
<dbReference type="AlphaFoldDB" id="A0A7W9BME4"/>
<gene>
    <name evidence="6" type="ORF">FHS72_002844</name>
</gene>
<dbReference type="InterPro" id="IPR002711">
    <property type="entry name" value="HNH"/>
</dbReference>
<dbReference type="CDD" id="cd00085">
    <property type="entry name" value="HNHc"/>
    <property type="match status" value="1"/>
</dbReference>
<comment type="similarity">
    <text evidence="3">Belongs to the HNH nuclease family.</text>
</comment>
<dbReference type="SUPFAM" id="SSF161229">
    <property type="entry name" value="E6 C-terminal domain-like"/>
    <property type="match status" value="1"/>
</dbReference>
<name>A0A7W9BME4_9RHOB</name>
<keyword evidence="7" id="KW-1185">Reference proteome</keyword>
<reference evidence="6 7" key="1">
    <citation type="submission" date="2020-08" db="EMBL/GenBank/DDBJ databases">
        <title>Genomic Encyclopedia of Type Strains, Phase IV (KMG-IV): sequencing the most valuable type-strain genomes for metagenomic binning, comparative biology and taxonomic classification.</title>
        <authorList>
            <person name="Goeker M."/>
        </authorList>
    </citation>
    <scope>NUCLEOTIDE SEQUENCE [LARGE SCALE GENOMIC DNA]</scope>
    <source>
        <strain evidence="6 7">DSM 101064</strain>
    </source>
</reference>
<comment type="caution">
    <text evidence="6">The sequence shown here is derived from an EMBL/GenBank/DDBJ whole genome shotgun (WGS) entry which is preliminary data.</text>
</comment>